<organism evidence="3 4">
    <name type="scientific">Simkania negevensis (strain ATCC VR-1471 / DSM 27360 / Z)</name>
    <dbReference type="NCBI Taxonomy" id="331113"/>
    <lineage>
        <taxon>Bacteria</taxon>
        <taxon>Pseudomonadati</taxon>
        <taxon>Chlamydiota</taxon>
        <taxon>Chlamydiia</taxon>
        <taxon>Parachlamydiales</taxon>
        <taxon>Simkaniaceae</taxon>
        <taxon>Simkania</taxon>
    </lineage>
</organism>
<evidence type="ECO:0000259" key="2">
    <source>
        <dbReference type="Pfam" id="PF25917"/>
    </source>
</evidence>
<dbReference type="Gene3D" id="1.10.287.470">
    <property type="entry name" value="Helix hairpin bin"/>
    <property type="match status" value="1"/>
</dbReference>
<name>F8L726_SIMNZ</name>
<dbReference type="PANTHER" id="PTHR30469:SF15">
    <property type="entry name" value="HLYD FAMILY OF SECRETION PROTEINS"/>
    <property type="match status" value="1"/>
</dbReference>
<gene>
    <name evidence="3" type="ordered locus">SNE_A06640</name>
</gene>
<dbReference type="Gene3D" id="2.40.50.100">
    <property type="match status" value="1"/>
</dbReference>
<feature type="domain" description="Multidrug resistance protein MdtA-like barrel-sandwich hybrid" evidence="2">
    <location>
        <begin position="72"/>
        <end position="189"/>
    </location>
</feature>
<evidence type="ECO:0000313" key="3">
    <source>
        <dbReference type="EMBL" id="CCB88541.1"/>
    </source>
</evidence>
<dbReference type="PANTHER" id="PTHR30469">
    <property type="entry name" value="MULTIDRUG RESISTANCE PROTEIN MDTA"/>
    <property type="match status" value="1"/>
</dbReference>
<dbReference type="EMBL" id="FR872582">
    <property type="protein sequence ID" value="CCB88541.1"/>
    <property type="molecule type" value="Genomic_DNA"/>
</dbReference>
<dbReference type="InterPro" id="IPR058625">
    <property type="entry name" value="MdtA-like_BSH"/>
</dbReference>
<dbReference type="eggNOG" id="COG0845">
    <property type="taxonomic scope" value="Bacteria"/>
</dbReference>
<dbReference type="Gene3D" id="2.40.30.170">
    <property type="match status" value="1"/>
</dbReference>
<feature type="transmembrane region" description="Helical" evidence="1">
    <location>
        <begin position="5"/>
        <end position="26"/>
    </location>
</feature>
<accession>F8L726</accession>
<protein>
    <submittedName>
        <fullName evidence="3">Secretion protein HlyD family protein</fullName>
    </submittedName>
</protein>
<dbReference type="Proteomes" id="UP000000496">
    <property type="component" value="Chromosome gsn.131"/>
</dbReference>
<dbReference type="OrthoDB" id="9785187at2"/>
<dbReference type="SUPFAM" id="SSF111369">
    <property type="entry name" value="HlyD-like secretion proteins"/>
    <property type="match status" value="1"/>
</dbReference>
<keyword evidence="1" id="KW-1133">Transmembrane helix</keyword>
<evidence type="ECO:0000313" key="4">
    <source>
        <dbReference type="Proteomes" id="UP000000496"/>
    </source>
</evidence>
<dbReference type="GO" id="GO:0015562">
    <property type="term" value="F:efflux transmembrane transporter activity"/>
    <property type="evidence" value="ECO:0007669"/>
    <property type="project" value="TreeGrafter"/>
</dbReference>
<dbReference type="KEGG" id="sng:SNE_A06640"/>
<keyword evidence="1" id="KW-0812">Transmembrane</keyword>
<proteinExistence type="predicted"/>
<reference evidence="3 4" key="2">
    <citation type="journal article" date="2011" name="Mol. Biol. Evol.">
        <title>Unity in variety--the pan-genome of the Chlamydiae.</title>
        <authorList>
            <person name="Collingro A."/>
            <person name="Tischler P."/>
            <person name="Weinmaier T."/>
            <person name="Penz T."/>
            <person name="Heinz E."/>
            <person name="Brunham R.C."/>
            <person name="Read T.D."/>
            <person name="Bavoil P.M."/>
            <person name="Sachse K."/>
            <person name="Kahane S."/>
            <person name="Friedman M.G."/>
            <person name="Rattei T."/>
            <person name="Myers G.S."/>
            <person name="Horn M."/>
        </authorList>
    </citation>
    <scope>NUCLEOTIDE SEQUENCE [LARGE SCALE GENOMIC DNA]</scope>
    <source>
        <strain evidence="4">ATCC VR-1471 / Z</strain>
    </source>
</reference>
<dbReference type="RefSeq" id="WP_013943008.1">
    <property type="nucleotide sequence ID" value="NC_015713.1"/>
</dbReference>
<dbReference type="AlphaFoldDB" id="F8L726"/>
<dbReference type="GO" id="GO:1990281">
    <property type="term" value="C:efflux pump complex"/>
    <property type="evidence" value="ECO:0007669"/>
    <property type="project" value="TreeGrafter"/>
</dbReference>
<keyword evidence="4" id="KW-1185">Reference proteome</keyword>
<sequence length="302" mass="34290">MSRKFVLPGLAIVGLFFALFMVFYGMRTPPVPPIEFPPPKPPYKHYVAGSGTVEAASEDIAIGVPFNEITWKIFVKAGDQVEVGDPLFELDTRAFRAELAEAYKKRDVSIANYENEKTTFGLYQKLKDKRAVSENEYNKRFYATEIALQEIYEAEASIERIETNIQRSIIRAPISGEVLKVNIRVGESANINPFNNVSLIVFGDTKHYHVRVEVDEDDAWRIVKGEPAMAYVRGNSSISVPLRFLYIEPYVIPKTSLTGDNTERVDTRVLQIVYEMDRDSLPIYVGQIMDVYIKGLPSDEKF</sequence>
<reference key="1">
    <citation type="journal article" date="2011" name="Mol. Biol. Evol.">
        <title>Unity in variety -- the pan-genome of the Chlamydiae.</title>
        <authorList>
            <person name="Collingro A."/>
            <person name="Tischler P."/>
            <person name="Weinmaier T."/>
            <person name="Penz T."/>
            <person name="Heinz E."/>
            <person name="Brunham R.C."/>
            <person name="Read T.D."/>
            <person name="Bavoil P.M."/>
            <person name="Sachse K."/>
            <person name="Kahane S."/>
            <person name="Friedman M.G."/>
            <person name="Rattei T."/>
            <person name="Myers G.S.A."/>
            <person name="Horn M."/>
        </authorList>
    </citation>
    <scope>NUCLEOTIDE SEQUENCE</scope>
    <source>
        <strain>Z</strain>
    </source>
</reference>
<evidence type="ECO:0000256" key="1">
    <source>
        <dbReference type="SAM" id="Phobius"/>
    </source>
</evidence>
<dbReference type="HOGENOM" id="CLU_018816_6_4_0"/>
<keyword evidence="1" id="KW-0472">Membrane</keyword>
<dbReference type="STRING" id="331113.SNE_A06640"/>
<dbReference type="Pfam" id="PF25917">
    <property type="entry name" value="BSH_RND"/>
    <property type="match status" value="1"/>
</dbReference>